<dbReference type="Proteomes" id="UP001556367">
    <property type="component" value="Unassembled WGS sequence"/>
</dbReference>
<dbReference type="Gene3D" id="3.40.50.1240">
    <property type="entry name" value="Phosphoglycerate mutase-like"/>
    <property type="match status" value="1"/>
</dbReference>
<dbReference type="InterPro" id="IPR029033">
    <property type="entry name" value="His_PPase_superfam"/>
</dbReference>
<evidence type="ECO:0000313" key="1">
    <source>
        <dbReference type="EMBL" id="KAL0946289.1"/>
    </source>
</evidence>
<protein>
    <recommendedName>
        <fullName evidence="3">Phosphoglycerate mutase</fullName>
    </recommendedName>
</protein>
<dbReference type="EMBL" id="JASNQZ010000015">
    <property type="protein sequence ID" value="KAL0946289.1"/>
    <property type="molecule type" value="Genomic_DNA"/>
</dbReference>
<proteinExistence type="predicted"/>
<accession>A0ABR3ISP8</accession>
<gene>
    <name evidence="1" type="ORF">HGRIS_012539</name>
</gene>
<keyword evidence="2" id="KW-1185">Reference proteome</keyword>
<evidence type="ECO:0000313" key="2">
    <source>
        <dbReference type="Proteomes" id="UP001556367"/>
    </source>
</evidence>
<comment type="caution">
    <text evidence="1">The sequence shown here is derived from an EMBL/GenBank/DDBJ whole genome shotgun (WGS) entry which is preliminary data.</text>
</comment>
<organism evidence="1 2">
    <name type="scientific">Hohenbuehelia grisea</name>
    <dbReference type="NCBI Taxonomy" id="104357"/>
    <lineage>
        <taxon>Eukaryota</taxon>
        <taxon>Fungi</taxon>
        <taxon>Dikarya</taxon>
        <taxon>Basidiomycota</taxon>
        <taxon>Agaricomycotina</taxon>
        <taxon>Agaricomycetes</taxon>
        <taxon>Agaricomycetidae</taxon>
        <taxon>Agaricales</taxon>
        <taxon>Pleurotineae</taxon>
        <taxon>Pleurotaceae</taxon>
        <taxon>Hohenbuehelia</taxon>
    </lineage>
</organism>
<sequence length="133" mass="14659">MVNLASKVLGIILLARHGDRLEFFQDPLTYTPSETTLTALGTVQVFRLGSFLRSRYLNPRSSSFISGINTDLVDINQLLFRADAAGEGSIILSRFTPWGKGCILLHLTSKLVWPMGPLSLVPWVDINTSPSNL</sequence>
<name>A0ABR3ISP8_9AGAR</name>
<dbReference type="SUPFAM" id="SSF53254">
    <property type="entry name" value="Phosphoglycerate mutase-like"/>
    <property type="match status" value="1"/>
</dbReference>
<reference evidence="2" key="1">
    <citation type="submission" date="2024-06" db="EMBL/GenBank/DDBJ databases">
        <title>Multi-omics analyses provide insights into the biosynthesis of the anticancer antibiotic pleurotin in Hohenbuehelia grisea.</title>
        <authorList>
            <person name="Weaver J.A."/>
            <person name="Alberti F."/>
        </authorList>
    </citation>
    <scope>NUCLEOTIDE SEQUENCE [LARGE SCALE GENOMIC DNA]</scope>
    <source>
        <strain evidence="2">T-177</strain>
    </source>
</reference>
<evidence type="ECO:0008006" key="3">
    <source>
        <dbReference type="Google" id="ProtNLM"/>
    </source>
</evidence>